<accession>A0A2H0VBF3</accession>
<gene>
    <name evidence="1" type="ORF">COT92_01270</name>
</gene>
<reference evidence="2" key="1">
    <citation type="submission" date="2017-09" db="EMBL/GenBank/DDBJ databases">
        <title>Depth-based differentiation of microbial function through sediment-hosted aquifers and enrichment of novel symbionts in the deep terrestrial subsurface.</title>
        <authorList>
            <person name="Probst A.J."/>
            <person name="Ladd B."/>
            <person name="Jarett J.K."/>
            <person name="Geller-Mcgrath D.E."/>
            <person name="Sieber C.M.K."/>
            <person name="Emerson J.B."/>
            <person name="Anantharaman K."/>
            <person name="Thomas B.C."/>
            <person name="Malmstrom R."/>
            <person name="Stieglmeier M."/>
            <person name="Klingl A."/>
            <person name="Woyke T."/>
            <person name="Ryan C.M."/>
            <person name="Banfield J.F."/>
        </authorList>
    </citation>
    <scope>NUCLEOTIDE SEQUENCE [LARGE SCALE GENOMIC DNA]</scope>
</reference>
<name>A0A2H0VBF3_9BACT</name>
<comment type="caution">
    <text evidence="1">The sequence shown here is derived from an EMBL/GenBank/DDBJ whole genome shotgun (WGS) entry which is preliminary data.</text>
</comment>
<protein>
    <submittedName>
        <fullName evidence="1">Uncharacterized protein</fullName>
    </submittedName>
</protein>
<organism evidence="1 2">
    <name type="scientific">Candidatus Doudnabacteria bacterium CG10_big_fil_rev_8_21_14_0_10_42_18</name>
    <dbReference type="NCBI Taxonomy" id="1974552"/>
    <lineage>
        <taxon>Bacteria</taxon>
        <taxon>Candidatus Doudnaibacteriota</taxon>
    </lineage>
</organism>
<evidence type="ECO:0000313" key="2">
    <source>
        <dbReference type="Proteomes" id="UP000230922"/>
    </source>
</evidence>
<dbReference type="EMBL" id="PFAK01000019">
    <property type="protein sequence ID" value="PIR96416.1"/>
    <property type="molecule type" value="Genomic_DNA"/>
</dbReference>
<evidence type="ECO:0000313" key="1">
    <source>
        <dbReference type="EMBL" id="PIR96416.1"/>
    </source>
</evidence>
<sequence>MLSDKYKAGQAFSQGLTLKRERFKVLINKSKEQRRALLDAGGIICLNLEVVVAQGGAIP</sequence>
<proteinExistence type="predicted"/>
<dbReference type="Proteomes" id="UP000230922">
    <property type="component" value="Unassembled WGS sequence"/>
</dbReference>
<dbReference type="AlphaFoldDB" id="A0A2H0VBF3"/>